<dbReference type="InterPro" id="IPR001628">
    <property type="entry name" value="Znf_hrmn_rcpt"/>
</dbReference>
<feature type="region of interest" description="Disordered" evidence="9">
    <location>
        <begin position="140"/>
        <end position="175"/>
    </location>
</feature>
<dbReference type="Gene3D" id="3.30.50.10">
    <property type="entry name" value="Erythroid Transcription Factor GATA-1, subunit A"/>
    <property type="match status" value="1"/>
</dbReference>
<evidence type="ECO:0000256" key="9">
    <source>
        <dbReference type="SAM" id="MobiDB-lite"/>
    </source>
</evidence>
<keyword evidence="2" id="KW-0863">Zinc-finger</keyword>
<protein>
    <recommendedName>
        <fullName evidence="10">Nuclear receptor domain-containing protein</fullName>
    </recommendedName>
</protein>
<feature type="domain" description="Nuclear receptor" evidence="10">
    <location>
        <begin position="397"/>
        <end position="472"/>
    </location>
</feature>
<dbReference type="SMART" id="SM00399">
    <property type="entry name" value="ZnF_C4"/>
    <property type="match status" value="1"/>
</dbReference>
<evidence type="ECO:0000259" key="10">
    <source>
        <dbReference type="PROSITE" id="PS51030"/>
    </source>
</evidence>
<evidence type="ECO:0000256" key="7">
    <source>
        <dbReference type="ARBA" id="ARBA00023170"/>
    </source>
</evidence>
<dbReference type="SUPFAM" id="SSF57716">
    <property type="entry name" value="Glucocorticoid receptor-like (DNA-binding domain)"/>
    <property type="match status" value="1"/>
</dbReference>
<dbReference type="PROSITE" id="PS00031">
    <property type="entry name" value="NUCLEAR_REC_DBD_1"/>
    <property type="match status" value="1"/>
</dbReference>
<feature type="compositionally biased region" description="Polar residues" evidence="9">
    <location>
        <begin position="192"/>
        <end position="207"/>
    </location>
</feature>
<keyword evidence="1" id="KW-0479">Metal-binding</keyword>
<keyword evidence="4" id="KW-0805">Transcription regulation</keyword>
<name>A0A811JWJ1_9BILA</name>
<evidence type="ECO:0000256" key="6">
    <source>
        <dbReference type="ARBA" id="ARBA00023163"/>
    </source>
</evidence>
<dbReference type="GO" id="GO:0035259">
    <property type="term" value="F:nuclear glucocorticoid receptor binding"/>
    <property type="evidence" value="ECO:0007669"/>
    <property type="project" value="TreeGrafter"/>
</dbReference>
<dbReference type="GO" id="GO:0005634">
    <property type="term" value="C:nucleus"/>
    <property type="evidence" value="ECO:0007669"/>
    <property type="project" value="TreeGrafter"/>
</dbReference>
<keyword evidence="8" id="KW-0539">Nucleus</keyword>
<evidence type="ECO:0000256" key="1">
    <source>
        <dbReference type="ARBA" id="ARBA00022723"/>
    </source>
</evidence>
<evidence type="ECO:0000313" key="12">
    <source>
        <dbReference type="Proteomes" id="UP000614601"/>
    </source>
</evidence>
<feature type="region of interest" description="Disordered" evidence="9">
    <location>
        <begin position="281"/>
        <end position="333"/>
    </location>
</feature>
<dbReference type="Proteomes" id="UP000614601">
    <property type="component" value="Unassembled WGS sequence"/>
</dbReference>
<keyword evidence="7" id="KW-0675">Receptor</keyword>
<reference evidence="11" key="1">
    <citation type="submission" date="2020-09" db="EMBL/GenBank/DDBJ databases">
        <authorList>
            <person name="Kikuchi T."/>
        </authorList>
    </citation>
    <scope>NUCLEOTIDE SEQUENCE</scope>
    <source>
        <strain evidence="11">SH1</strain>
    </source>
</reference>
<dbReference type="GO" id="GO:0000978">
    <property type="term" value="F:RNA polymerase II cis-regulatory region sequence-specific DNA binding"/>
    <property type="evidence" value="ECO:0007669"/>
    <property type="project" value="TreeGrafter"/>
</dbReference>
<dbReference type="PANTHER" id="PTHR24085:SF9">
    <property type="match status" value="1"/>
</dbReference>
<dbReference type="CDD" id="cd06916">
    <property type="entry name" value="NR_DBD_like"/>
    <property type="match status" value="1"/>
</dbReference>
<feature type="compositionally biased region" description="Low complexity" evidence="9">
    <location>
        <begin position="140"/>
        <end position="152"/>
    </location>
</feature>
<gene>
    <name evidence="11" type="ORF">BOKJ2_LOCUS2299</name>
</gene>
<dbReference type="AlphaFoldDB" id="A0A811JWJ1"/>
<comment type="caution">
    <text evidence="11">The sequence shown here is derived from an EMBL/GenBank/DDBJ whole genome shotgun (WGS) entry which is preliminary data.</text>
</comment>
<proteinExistence type="predicted"/>
<dbReference type="FunFam" id="3.30.50.10:FF:000044">
    <property type="entry name" value="retinoic acid receptor beta isoform X4"/>
    <property type="match status" value="1"/>
</dbReference>
<dbReference type="Pfam" id="PF00105">
    <property type="entry name" value="zf-C4"/>
    <property type="match status" value="1"/>
</dbReference>
<accession>A0A811JWJ1</accession>
<dbReference type="GO" id="GO:0008270">
    <property type="term" value="F:zinc ion binding"/>
    <property type="evidence" value="ECO:0007669"/>
    <property type="project" value="UniProtKB-KW"/>
</dbReference>
<dbReference type="Proteomes" id="UP000783686">
    <property type="component" value="Unassembled WGS sequence"/>
</dbReference>
<feature type="compositionally biased region" description="Low complexity" evidence="9">
    <location>
        <begin position="289"/>
        <end position="310"/>
    </location>
</feature>
<keyword evidence="3" id="KW-0862">Zinc</keyword>
<dbReference type="GO" id="GO:0000981">
    <property type="term" value="F:DNA-binding transcription factor activity, RNA polymerase II-specific"/>
    <property type="evidence" value="ECO:0007669"/>
    <property type="project" value="TreeGrafter"/>
</dbReference>
<evidence type="ECO:0000313" key="11">
    <source>
        <dbReference type="EMBL" id="CAD5207641.1"/>
    </source>
</evidence>
<evidence type="ECO:0000256" key="3">
    <source>
        <dbReference type="ARBA" id="ARBA00022833"/>
    </source>
</evidence>
<keyword evidence="5" id="KW-0238">DNA-binding</keyword>
<evidence type="ECO:0000256" key="4">
    <source>
        <dbReference type="ARBA" id="ARBA00023015"/>
    </source>
</evidence>
<feature type="compositionally biased region" description="Low complexity" evidence="9">
    <location>
        <begin position="160"/>
        <end position="175"/>
    </location>
</feature>
<feature type="region of interest" description="Disordered" evidence="9">
    <location>
        <begin position="192"/>
        <end position="214"/>
    </location>
</feature>
<organism evidence="11 12">
    <name type="scientific">Bursaphelenchus okinawaensis</name>
    <dbReference type="NCBI Taxonomy" id="465554"/>
    <lineage>
        <taxon>Eukaryota</taxon>
        <taxon>Metazoa</taxon>
        <taxon>Ecdysozoa</taxon>
        <taxon>Nematoda</taxon>
        <taxon>Chromadorea</taxon>
        <taxon>Rhabditida</taxon>
        <taxon>Tylenchina</taxon>
        <taxon>Tylenchomorpha</taxon>
        <taxon>Aphelenchoidea</taxon>
        <taxon>Aphelenchoididae</taxon>
        <taxon>Bursaphelenchus</taxon>
    </lineage>
</organism>
<sequence>MEKNDHLEGLARPIPMKTPTLSMADFIGQNGGFNAALLQVYQSLAQMHNLNQSDMVLPQCNVQRPVFEDDSGNETISVCTGSTSSSRSNSMSNDQLLLRKREKARLLALNQISENTVPPTVAPTMPILLSAESYEVPTVPASTTPAVPSTVSHTLPTEISTPTRTLSSTVTPTVLTSSHTEPFKHIKKENEQTNTVTKTEEVSTVPQPTHLLPNSFVGGTVTSDRTQNSNIVTPFTTPKRDTVEAKLETSKGTVENQPFQGMDAFSQYMSLQLLQQYNQSRSAEERCKTPTQLNQTGTTSTTSYPETPTSVQAKQNKVETPTQPSIQQQIQPSPTVPFVPPSLMMPNYPQMPPNLPHPMLYQPYQQYTAPGPMMMNYNSLPQLFPYNMGFPMMFPMNETCKICNDQSSGYHYGVQSCEGCKGFFRRSVQKKTAYQCNRDNNCMMNKQSRVRCQSCRLKRCLEAGMKPECVKQDRSKKNDIDPENVKQVELNRSIKLAYEAAFGSKGLGNVQEVSNALFQFIDNIDGLRGLVQNDKQLLVKERGMAVLILRAVYIDQTLQPLCDQLKLASFLTSKPKGIEKQIHAISALVLTCGVLTGLSSDGASIVVPFADSLSGCVYSHISSSYTFNMGTDSYMKLLNTLASLYN</sequence>
<evidence type="ECO:0000256" key="2">
    <source>
        <dbReference type="ARBA" id="ARBA00022771"/>
    </source>
</evidence>
<evidence type="ECO:0000256" key="5">
    <source>
        <dbReference type="ARBA" id="ARBA00023125"/>
    </source>
</evidence>
<keyword evidence="12" id="KW-1185">Reference proteome</keyword>
<dbReference type="InterPro" id="IPR013088">
    <property type="entry name" value="Znf_NHR/GATA"/>
</dbReference>
<evidence type="ECO:0000256" key="8">
    <source>
        <dbReference type="ARBA" id="ARBA00023242"/>
    </source>
</evidence>
<dbReference type="OrthoDB" id="6355676at2759"/>
<feature type="compositionally biased region" description="Low complexity" evidence="9">
    <location>
        <begin position="320"/>
        <end position="333"/>
    </location>
</feature>
<dbReference type="PANTHER" id="PTHR24085">
    <property type="entry name" value="NUCLEAR HORMONE RECEPTOR"/>
    <property type="match status" value="1"/>
</dbReference>
<dbReference type="EMBL" id="CAJFDH010000001">
    <property type="protein sequence ID" value="CAD5207641.1"/>
    <property type="molecule type" value="Genomic_DNA"/>
</dbReference>
<keyword evidence="6" id="KW-0804">Transcription</keyword>
<dbReference type="GO" id="GO:0005667">
    <property type="term" value="C:transcription regulator complex"/>
    <property type="evidence" value="ECO:0007669"/>
    <property type="project" value="TreeGrafter"/>
</dbReference>
<dbReference type="GO" id="GO:0071376">
    <property type="term" value="P:cellular response to corticotropin-releasing hormone stimulus"/>
    <property type="evidence" value="ECO:0007669"/>
    <property type="project" value="TreeGrafter"/>
</dbReference>
<dbReference type="PROSITE" id="PS51030">
    <property type="entry name" value="NUCLEAR_REC_DBD_2"/>
    <property type="match status" value="1"/>
</dbReference>
<dbReference type="EMBL" id="CAJFCW020000001">
    <property type="protein sequence ID" value="CAG9086344.1"/>
    <property type="molecule type" value="Genomic_DNA"/>
</dbReference>
<dbReference type="PRINTS" id="PR00047">
    <property type="entry name" value="STROIDFINGER"/>
</dbReference>